<evidence type="ECO:0000256" key="4">
    <source>
        <dbReference type="ARBA" id="ARBA00022679"/>
    </source>
</evidence>
<evidence type="ECO:0000259" key="6">
    <source>
        <dbReference type="Pfam" id="PF00590"/>
    </source>
</evidence>
<keyword evidence="4 8" id="KW-0808">Transferase</keyword>
<accession>A0A5C4MRT2</accession>
<keyword evidence="2" id="KW-0169">Cobalamin biosynthesis</keyword>
<evidence type="ECO:0000256" key="2">
    <source>
        <dbReference type="ARBA" id="ARBA00022573"/>
    </source>
</evidence>
<dbReference type="AlphaFoldDB" id="A0A5C4MRT2"/>
<protein>
    <submittedName>
        <fullName evidence="8">Precorrin-6y C5,15-methyltransferase (Decarboxylating) subunit CbiE</fullName>
    </submittedName>
</protein>
<dbReference type="Pfam" id="PF00590">
    <property type="entry name" value="TP_methylase"/>
    <property type="match status" value="1"/>
</dbReference>
<reference evidence="8 9" key="1">
    <citation type="submission" date="2019-05" db="EMBL/GenBank/DDBJ databases">
        <title>Mumia sp. nov., isolated from the intestinal contents of plateau pika (Ochotona curzoniae) in the Qinghai-Tibet plateau of China.</title>
        <authorList>
            <person name="Tian Z."/>
        </authorList>
    </citation>
    <scope>NUCLEOTIDE SEQUENCE [LARGE SCALE GENOMIC DNA]</scope>
    <source>
        <strain evidence="9">527</strain>
        <strain evidence="8">Z527</strain>
    </source>
</reference>
<evidence type="ECO:0000256" key="5">
    <source>
        <dbReference type="ARBA" id="ARBA00022691"/>
    </source>
</evidence>
<dbReference type="InterPro" id="IPR006365">
    <property type="entry name" value="Cbl_synth_CobL"/>
</dbReference>
<dbReference type="Gene3D" id="3.40.1010.10">
    <property type="entry name" value="Cobalt-precorrin-4 Transmethylase, Domain 1"/>
    <property type="match status" value="1"/>
</dbReference>
<dbReference type="GO" id="GO:0008276">
    <property type="term" value="F:protein methyltransferase activity"/>
    <property type="evidence" value="ECO:0007669"/>
    <property type="project" value="InterPro"/>
</dbReference>
<evidence type="ECO:0000313" key="8">
    <source>
        <dbReference type="EMBL" id="TNC47165.1"/>
    </source>
</evidence>
<evidence type="ECO:0000313" key="7">
    <source>
        <dbReference type="EMBL" id="TNC46451.1"/>
    </source>
</evidence>
<dbReference type="SUPFAM" id="SSF53335">
    <property type="entry name" value="S-adenosyl-L-methionine-dependent methyltransferases"/>
    <property type="match status" value="1"/>
</dbReference>
<dbReference type="PANTHER" id="PTHR43182:SF1">
    <property type="entry name" value="COBALT-PRECORRIN-7 C(5)-METHYLTRANSFERASE"/>
    <property type="match status" value="1"/>
</dbReference>
<dbReference type="PANTHER" id="PTHR43182">
    <property type="entry name" value="COBALT-PRECORRIN-6B C(15)-METHYLTRANSFERASE (DECARBOXYLATING)"/>
    <property type="match status" value="1"/>
</dbReference>
<sequence>MQRITVVGIGADGWDGLAMESRRLVREAEVVMGGKRHLEIVPWAWWQVRVEWPHPLDEALPALLDEHEGKRVVVLASGDPLVAGIGTTLVRMLGAEYVEIVPTVSSESLARARMHWSYEETSLVSLVDRDVRQLVPHLAPGRRLVVLSNDGGTPASVAALLVAQGYGGTTMTVLGDLGGLSESRADATAASWNVRVAPEVNVVCLDCVADESRRSAMSSVPGLPDSAFGEEGAVVARDARAAALARLAPAAGDLLWGLGPGGASVAIEWLRAEPLASAVVVENDVDAVARTKESAADLGVPELRVVRGTLPEALDSLAAPDAVFLGARAADTALVEAAWGALRPGGRLVAHAVTLDDEAALIDLFRKHGGELVRIGVDTVAASDAAIAWRASQPVMQWSAVR</sequence>
<evidence type="ECO:0000256" key="3">
    <source>
        <dbReference type="ARBA" id="ARBA00022603"/>
    </source>
</evidence>
<dbReference type="Proteomes" id="UP000306740">
    <property type="component" value="Unassembled WGS sequence"/>
</dbReference>
<dbReference type="Gene3D" id="3.40.50.150">
    <property type="entry name" value="Vaccinia Virus protein VP39"/>
    <property type="match status" value="1"/>
</dbReference>
<dbReference type="InterPro" id="IPR000878">
    <property type="entry name" value="4pyrrol_Mease"/>
</dbReference>
<dbReference type="InterPro" id="IPR012818">
    <property type="entry name" value="CbiE"/>
</dbReference>
<evidence type="ECO:0000256" key="1">
    <source>
        <dbReference type="ARBA" id="ARBA00004953"/>
    </source>
</evidence>
<dbReference type="RefSeq" id="WP_139105857.1">
    <property type="nucleotide sequence ID" value="NZ_VDFR01000048.1"/>
</dbReference>
<dbReference type="GO" id="GO:0032259">
    <property type="term" value="P:methylation"/>
    <property type="evidence" value="ECO:0007669"/>
    <property type="project" value="UniProtKB-KW"/>
</dbReference>
<dbReference type="CDD" id="cd11644">
    <property type="entry name" value="Precorrin-6Y-MT"/>
    <property type="match status" value="1"/>
</dbReference>
<dbReference type="InterPro" id="IPR014777">
    <property type="entry name" value="4pyrrole_Mease_sub1"/>
</dbReference>
<dbReference type="GO" id="GO:0009236">
    <property type="term" value="P:cobalamin biosynthetic process"/>
    <property type="evidence" value="ECO:0007669"/>
    <property type="project" value="UniProtKB-UniPathway"/>
</dbReference>
<comment type="caution">
    <text evidence="8">The sequence shown here is derived from an EMBL/GenBank/DDBJ whole genome shotgun (WGS) entry which is preliminary data.</text>
</comment>
<dbReference type="UniPathway" id="UPA00148"/>
<comment type="pathway">
    <text evidence="1">Cofactor biosynthesis; adenosylcobalamin biosynthesis.</text>
</comment>
<dbReference type="OrthoDB" id="9787825at2"/>
<dbReference type="NCBIfam" id="TIGR02467">
    <property type="entry name" value="CbiE"/>
    <property type="match status" value="1"/>
</dbReference>
<dbReference type="InterPro" id="IPR029063">
    <property type="entry name" value="SAM-dependent_MTases_sf"/>
</dbReference>
<dbReference type="InterPro" id="IPR050714">
    <property type="entry name" value="Cobalamin_biosynth_MTase"/>
</dbReference>
<gene>
    <name evidence="8" type="primary">cbiE</name>
    <name evidence="8" type="ORF">FHE65_11180</name>
    <name evidence="7" type="ORF">FHE65_12495</name>
</gene>
<keyword evidence="5" id="KW-0949">S-adenosyl-L-methionine</keyword>
<dbReference type="EMBL" id="VDFR01000048">
    <property type="protein sequence ID" value="TNC47165.1"/>
    <property type="molecule type" value="Genomic_DNA"/>
</dbReference>
<feature type="domain" description="Tetrapyrrole methylase" evidence="6">
    <location>
        <begin position="3"/>
        <end position="177"/>
    </location>
</feature>
<name>A0A5C4MRT2_9ACTN</name>
<dbReference type="EMBL" id="VDFR01000056">
    <property type="protein sequence ID" value="TNC46451.1"/>
    <property type="molecule type" value="Genomic_DNA"/>
</dbReference>
<dbReference type="InterPro" id="IPR035996">
    <property type="entry name" value="4pyrrol_Methylase_sf"/>
</dbReference>
<dbReference type="PIRSF" id="PIRSF036428">
    <property type="entry name" value="CobL"/>
    <property type="match status" value="1"/>
</dbReference>
<evidence type="ECO:0000313" key="9">
    <source>
        <dbReference type="Proteomes" id="UP000306740"/>
    </source>
</evidence>
<dbReference type="SUPFAM" id="SSF53790">
    <property type="entry name" value="Tetrapyrrole methylase"/>
    <property type="match status" value="1"/>
</dbReference>
<organism evidence="8 9">
    <name type="scientific">Mumia zhuanghuii</name>
    <dbReference type="NCBI Taxonomy" id="2585211"/>
    <lineage>
        <taxon>Bacteria</taxon>
        <taxon>Bacillati</taxon>
        <taxon>Actinomycetota</taxon>
        <taxon>Actinomycetes</taxon>
        <taxon>Propionibacteriales</taxon>
        <taxon>Nocardioidaceae</taxon>
        <taxon>Mumia</taxon>
    </lineage>
</organism>
<proteinExistence type="predicted"/>
<keyword evidence="3 8" id="KW-0489">Methyltransferase</keyword>